<organism evidence="6 7">
    <name type="scientific">Treponema pedis</name>
    <dbReference type="NCBI Taxonomy" id="409322"/>
    <lineage>
        <taxon>Bacteria</taxon>
        <taxon>Pseudomonadati</taxon>
        <taxon>Spirochaetota</taxon>
        <taxon>Spirochaetia</taxon>
        <taxon>Spirochaetales</taxon>
        <taxon>Treponemataceae</taxon>
        <taxon>Treponema</taxon>
    </lineage>
</organism>
<accession>A0A7S6WP40</accession>
<evidence type="ECO:0000313" key="7">
    <source>
        <dbReference type="Proteomes" id="UP000593915"/>
    </source>
</evidence>
<feature type="domain" description="DNA methylase N-4/N-6" evidence="5">
    <location>
        <begin position="29"/>
        <end position="232"/>
    </location>
</feature>
<dbReference type="GO" id="GO:0003677">
    <property type="term" value="F:DNA binding"/>
    <property type="evidence" value="ECO:0007669"/>
    <property type="project" value="InterPro"/>
</dbReference>
<dbReference type="InterPro" id="IPR001091">
    <property type="entry name" value="RM_Methyltransferase"/>
</dbReference>
<dbReference type="RefSeq" id="WP_194076162.1">
    <property type="nucleotide sequence ID" value="NZ_CP061839.1"/>
</dbReference>
<comment type="similarity">
    <text evidence="1 4">Belongs to the N(4)/N(6)-methyltransferase family.</text>
</comment>
<evidence type="ECO:0000256" key="4">
    <source>
        <dbReference type="RuleBase" id="RU362026"/>
    </source>
</evidence>
<dbReference type="Proteomes" id="UP000593915">
    <property type="component" value="Chromosome"/>
</dbReference>
<dbReference type="EC" id="2.1.1.-" evidence="4"/>
<proteinExistence type="inferred from homology"/>
<dbReference type="GO" id="GO:0008170">
    <property type="term" value="F:N-methyltransferase activity"/>
    <property type="evidence" value="ECO:0007669"/>
    <property type="project" value="InterPro"/>
</dbReference>
<evidence type="ECO:0000256" key="1">
    <source>
        <dbReference type="ARBA" id="ARBA00006594"/>
    </source>
</evidence>
<dbReference type="REBASE" id="452933">
    <property type="entry name" value="M2.TpeKS1ORF13060P"/>
</dbReference>
<dbReference type="PANTHER" id="PTHR13370:SF3">
    <property type="entry name" value="TRNA (GUANINE(10)-N2)-METHYLTRANSFERASE HOMOLOG"/>
    <property type="match status" value="1"/>
</dbReference>
<dbReference type="Gene3D" id="3.40.50.150">
    <property type="entry name" value="Vaccinia Virus protein VP39"/>
    <property type="match status" value="1"/>
</dbReference>
<evidence type="ECO:0000256" key="2">
    <source>
        <dbReference type="ARBA" id="ARBA00022603"/>
    </source>
</evidence>
<evidence type="ECO:0000256" key="3">
    <source>
        <dbReference type="ARBA" id="ARBA00022679"/>
    </source>
</evidence>
<dbReference type="PROSITE" id="PS00092">
    <property type="entry name" value="N6_MTASE"/>
    <property type="match status" value="1"/>
</dbReference>
<dbReference type="GO" id="GO:0032259">
    <property type="term" value="P:methylation"/>
    <property type="evidence" value="ECO:0007669"/>
    <property type="project" value="UniProtKB-KW"/>
</dbReference>
<dbReference type="EMBL" id="CP061839">
    <property type="protein sequence ID" value="QOW60705.1"/>
    <property type="molecule type" value="Genomic_DNA"/>
</dbReference>
<evidence type="ECO:0000313" key="6">
    <source>
        <dbReference type="EMBL" id="QOW60705.1"/>
    </source>
</evidence>
<protein>
    <recommendedName>
        <fullName evidence="4">Methyltransferase</fullName>
        <ecNumber evidence="4">2.1.1.-</ecNumber>
    </recommendedName>
</protein>
<sequence>MLNLDKNWHCYLKNGNSNDLIKQIPDNSVDLLLTDPPYNIGKHSTGNIPLPERTAMNNDVAEWDWIDFNPEDWVEEFIRVLKPTGNLFIFTSYNQLGRWYNCLDHRFDTSNFMIWHKTNPAPKIFKAGFLNSCEMIFCCWNKKHTWNFISQKEMHNFLESPICMAPERLKDPKHPAQKPVSILKKMITIASNENDIVFDPFMGVGSTGVAALELNRKFIGFELDYNYFQAGKKRIMEYNKNVSNL</sequence>
<dbReference type="SUPFAM" id="SSF53335">
    <property type="entry name" value="S-adenosyl-L-methionine-dependent methyltransferases"/>
    <property type="match status" value="1"/>
</dbReference>
<dbReference type="InterPro" id="IPR002941">
    <property type="entry name" value="DNA_methylase_N4/N6"/>
</dbReference>
<dbReference type="InterPro" id="IPR002052">
    <property type="entry name" value="DNA_methylase_N6_adenine_CS"/>
</dbReference>
<keyword evidence="3 6" id="KW-0808">Transferase</keyword>
<dbReference type="PRINTS" id="PR00508">
    <property type="entry name" value="S21N4MTFRASE"/>
</dbReference>
<evidence type="ECO:0000259" key="5">
    <source>
        <dbReference type="Pfam" id="PF01555"/>
    </source>
</evidence>
<dbReference type="Pfam" id="PF01555">
    <property type="entry name" value="N6_N4_Mtase"/>
    <property type="match status" value="1"/>
</dbReference>
<dbReference type="InterPro" id="IPR029063">
    <property type="entry name" value="SAM-dependent_MTases_sf"/>
</dbReference>
<dbReference type="PANTHER" id="PTHR13370">
    <property type="entry name" value="RNA METHYLASE-RELATED"/>
    <property type="match status" value="1"/>
</dbReference>
<dbReference type="AlphaFoldDB" id="A0A7S6WP40"/>
<name>A0A7S6WP40_9SPIR</name>
<gene>
    <name evidence="6" type="ORF">IFE08_13065</name>
</gene>
<dbReference type="GO" id="GO:0005737">
    <property type="term" value="C:cytoplasm"/>
    <property type="evidence" value="ECO:0007669"/>
    <property type="project" value="TreeGrafter"/>
</dbReference>
<reference evidence="6 7" key="1">
    <citation type="submission" date="2020-09" db="EMBL/GenBank/DDBJ databases">
        <title>Characterization of Treponema spp. from bovine digital dermatitis in Korea.</title>
        <authorList>
            <person name="Espiritu H.M."/>
            <person name="Cho Y.I."/>
            <person name="Mamuad L."/>
        </authorList>
    </citation>
    <scope>NUCLEOTIDE SEQUENCE [LARGE SCALE GENOMIC DNA]</scope>
    <source>
        <strain evidence="6 7">KS1</strain>
    </source>
</reference>
<keyword evidence="2 6" id="KW-0489">Methyltransferase</keyword>